<proteinExistence type="predicted"/>
<name>A0ACC3BJV0_PYRYE</name>
<reference evidence="1" key="1">
    <citation type="submission" date="2019-11" db="EMBL/GenBank/DDBJ databases">
        <title>Nori genome reveals adaptations in red seaweeds to the harsh intertidal environment.</title>
        <authorList>
            <person name="Wang D."/>
            <person name="Mao Y."/>
        </authorList>
    </citation>
    <scope>NUCLEOTIDE SEQUENCE</scope>
    <source>
        <tissue evidence="1">Gametophyte</tissue>
    </source>
</reference>
<protein>
    <submittedName>
        <fullName evidence="1">Uncharacterized protein</fullName>
    </submittedName>
</protein>
<keyword evidence="2" id="KW-1185">Reference proteome</keyword>
<dbReference type="EMBL" id="CM020618">
    <property type="protein sequence ID" value="KAK1858235.1"/>
    <property type="molecule type" value="Genomic_DNA"/>
</dbReference>
<evidence type="ECO:0000313" key="2">
    <source>
        <dbReference type="Proteomes" id="UP000798662"/>
    </source>
</evidence>
<comment type="caution">
    <text evidence="1">The sequence shown here is derived from an EMBL/GenBank/DDBJ whole genome shotgun (WGS) entry which is preliminary data.</text>
</comment>
<accession>A0ACC3BJV0</accession>
<organism evidence="1 2">
    <name type="scientific">Pyropia yezoensis</name>
    <name type="common">Susabi-nori</name>
    <name type="synonym">Porphyra yezoensis</name>
    <dbReference type="NCBI Taxonomy" id="2788"/>
    <lineage>
        <taxon>Eukaryota</taxon>
        <taxon>Rhodophyta</taxon>
        <taxon>Bangiophyceae</taxon>
        <taxon>Bangiales</taxon>
        <taxon>Bangiaceae</taxon>
        <taxon>Pyropia</taxon>
    </lineage>
</organism>
<sequence length="143" mass="15610">MNWVLMRPAKVRPLHPPTRVVPLLLLLSFQALRTSATASELMLAPLLVSSAPLAVPSSHRLTSLLLRVLFGTTPTTTRMHSVTLPLPKTLLIVTVSILTCCMGPTTWSIRLSTHSPSPFHLPCERQPSPTGIHRLRSLSSPSP</sequence>
<gene>
    <name evidence="1" type="ORF">I4F81_000846</name>
</gene>
<evidence type="ECO:0000313" key="1">
    <source>
        <dbReference type="EMBL" id="KAK1858235.1"/>
    </source>
</evidence>
<dbReference type="Proteomes" id="UP000798662">
    <property type="component" value="Chromosome 1"/>
</dbReference>